<evidence type="ECO:0000256" key="4">
    <source>
        <dbReference type="ARBA" id="ARBA00022801"/>
    </source>
</evidence>
<dbReference type="Proteomes" id="UP000275777">
    <property type="component" value="Chromosome"/>
</dbReference>
<proteinExistence type="predicted"/>
<evidence type="ECO:0000313" key="6">
    <source>
        <dbReference type="EMBL" id="VEB44440.1"/>
    </source>
</evidence>
<keyword evidence="4 6" id="KW-0378">Hydrolase</keyword>
<evidence type="ECO:0000256" key="5">
    <source>
        <dbReference type="ARBA" id="ARBA00022842"/>
    </source>
</evidence>
<keyword evidence="3" id="KW-0479">Metal-binding</keyword>
<dbReference type="GO" id="GO:0005737">
    <property type="term" value="C:cytoplasm"/>
    <property type="evidence" value="ECO:0007669"/>
    <property type="project" value="InterPro"/>
</dbReference>
<comment type="cofactor">
    <cofactor evidence="1">
        <name>Mg(2+)</name>
        <dbReference type="ChEBI" id="CHEBI:18420"/>
    </cofactor>
</comment>
<dbReference type="GO" id="GO:0000287">
    <property type="term" value="F:magnesium ion binding"/>
    <property type="evidence" value="ECO:0007669"/>
    <property type="project" value="InterPro"/>
</dbReference>
<dbReference type="Gene3D" id="3.90.80.10">
    <property type="entry name" value="Inorganic pyrophosphatase"/>
    <property type="match status" value="1"/>
</dbReference>
<gene>
    <name evidence="6" type="primary">ppa</name>
    <name evidence="6" type="ORF">NCTC9695_04930</name>
</gene>
<dbReference type="GO" id="GO:0004427">
    <property type="term" value="F:inorganic diphosphate phosphatase activity"/>
    <property type="evidence" value="ECO:0007669"/>
    <property type="project" value="UniProtKB-EC"/>
</dbReference>
<dbReference type="EMBL" id="LR134182">
    <property type="protein sequence ID" value="VEB44440.1"/>
    <property type="molecule type" value="Genomic_DNA"/>
</dbReference>
<evidence type="ECO:0000256" key="2">
    <source>
        <dbReference type="ARBA" id="ARBA00012146"/>
    </source>
</evidence>
<reference evidence="6 7" key="1">
    <citation type="submission" date="2018-12" db="EMBL/GenBank/DDBJ databases">
        <authorList>
            <consortium name="Pathogen Informatics"/>
        </authorList>
    </citation>
    <scope>NUCLEOTIDE SEQUENCE [LARGE SCALE GENOMIC DNA]</scope>
    <source>
        <strain evidence="6 7">NCTC9695</strain>
    </source>
</reference>
<dbReference type="EC" id="3.6.1.1" evidence="2"/>
<keyword evidence="5" id="KW-0460">Magnesium</keyword>
<evidence type="ECO:0000256" key="3">
    <source>
        <dbReference type="ARBA" id="ARBA00022723"/>
    </source>
</evidence>
<dbReference type="AlphaFoldDB" id="A0A3S4JZU2"/>
<dbReference type="GO" id="GO:0006796">
    <property type="term" value="P:phosphate-containing compound metabolic process"/>
    <property type="evidence" value="ECO:0007669"/>
    <property type="project" value="InterPro"/>
</dbReference>
<evidence type="ECO:0000313" key="7">
    <source>
        <dbReference type="Proteomes" id="UP000275777"/>
    </source>
</evidence>
<name>A0A3S4JZU2_CHRVL</name>
<evidence type="ECO:0000256" key="1">
    <source>
        <dbReference type="ARBA" id="ARBA00001946"/>
    </source>
</evidence>
<organism evidence="6 7">
    <name type="scientific">Chromobacterium violaceum</name>
    <dbReference type="NCBI Taxonomy" id="536"/>
    <lineage>
        <taxon>Bacteria</taxon>
        <taxon>Pseudomonadati</taxon>
        <taxon>Pseudomonadota</taxon>
        <taxon>Betaproteobacteria</taxon>
        <taxon>Neisseriales</taxon>
        <taxon>Chromobacteriaceae</taxon>
        <taxon>Chromobacterium</taxon>
    </lineage>
</organism>
<dbReference type="InterPro" id="IPR008162">
    <property type="entry name" value="Pyrophosphatase"/>
</dbReference>
<protein>
    <recommendedName>
        <fullName evidence="2">inorganic diphosphatase</fullName>
        <ecNumber evidence="2">3.6.1.1</ecNumber>
    </recommendedName>
</protein>
<dbReference type="Pfam" id="PF00719">
    <property type="entry name" value="Pyrophosphatase"/>
    <property type="match status" value="1"/>
</dbReference>
<dbReference type="InterPro" id="IPR036649">
    <property type="entry name" value="Pyrophosphatase_sf"/>
</dbReference>
<sequence length="110" mass="12350">MEDDGGVDAKLVAVPVEKLCPMYKSIQKLEDLPELLRNQMVHFFEHYKDLEKGKWVKIQGWARWKTPRPNWSKASNASASKLPPARQTGHLAGFLSPGQCCIAQYSHSAG</sequence>
<accession>A0A3S4JZU2</accession>
<dbReference type="SUPFAM" id="SSF50324">
    <property type="entry name" value="Inorganic pyrophosphatase"/>
    <property type="match status" value="1"/>
</dbReference>